<sequence>MDKVKVSRKVADALDHVTRTFSNEAIIYAHVTKPEGWLLDHNRALNRISLDMLTRALYIGYEVNETPVEKFNYFYDKYSQSDIMFEKDFLGGMLAVAKWFDLPVKGRED</sequence>
<keyword evidence="2" id="KW-1185">Reference proteome</keyword>
<name>A0ABU5NMC7_9BACI</name>
<dbReference type="Proteomes" id="UP001289615">
    <property type="component" value="Unassembled WGS sequence"/>
</dbReference>
<organism evidence="1 2">
    <name type="scientific">Lysinibacillus irui</name>
    <dbReference type="NCBI Taxonomy" id="2998077"/>
    <lineage>
        <taxon>Bacteria</taxon>
        <taxon>Bacillati</taxon>
        <taxon>Bacillota</taxon>
        <taxon>Bacilli</taxon>
        <taxon>Bacillales</taxon>
        <taxon>Bacillaceae</taxon>
        <taxon>Lysinibacillus</taxon>
    </lineage>
</organism>
<gene>
    <name evidence="1" type="ORF">U6C28_12850</name>
</gene>
<protein>
    <submittedName>
        <fullName evidence="1">Uncharacterized protein</fullName>
    </submittedName>
</protein>
<evidence type="ECO:0000313" key="1">
    <source>
        <dbReference type="EMBL" id="MEA0977191.1"/>
    </source>
</evidence>
<accession>A0ABU5NMC7</accession>
<comment type="caution">
    <text evidence="1">The sequence shown here is derived from an EMBL/GenBank/DDBJ whole genome shotgun (WGS) entry which is preliminary data.</text>
</comment>
<proteinExistence type="predicted"/>
<evidence type="ECO:0000313" key="2">
    <source>
        <dbReference type="Proteomes" id="UP001289615"/>
    </source>
</evidence>
<dbReference type="EMBL" id="JAXUIA010000008">
    <property type="protein sequence ID" value="MEA0977191.1"/>
    <property type="molecule type" value="Genomic_DNA"/>
</dbReference>
<reference evidence="1 2" key="1">
    <citation type="submission" date="2023-12" db="EMBL/GenBank/DDBJ databases">
        <title>Genome comparison identifies genes involved in endophytic behavior of Lysinibacillus irui and provides insights into its role as a plant-growth promoting bacterium.</title>
        <authorList>
            <person name="Hilario S."/>
            <person name="Matos I."/>
            <person name="Goncalves M.F.M."/>
            <person name="Pardo C.A."/>
            <person name="Santos M.J."/>
        </authorList>
    </citation>
    <scope>NUCLEOTIDE SEQUENCE [LARGE SCALE GENOMIC DNA]</scope>
    <source>
        <strain evidence="1 2">B3</strain>
    </source>
</reference>
<dbReference type="RefSeq" id="WP_322611836.1">
    <property type="nucleotide sequence ID" value="NZ_JAXLNX010000014.1"/>
</dbReference>